<dbReference type="Proteomes" id="UP000273307">
    <property type="component" value="Unassembled WGS sequence"/>
</dbReference>
<gene>
    <name evidence="2" type="ORF">LAUMK136_02753</name>
</gene>
<evidence type="ECO:0000313" key="3">
    <source>
        <dbReference type="Proteomes" id="UP000273307"/>
    </source>
</evidence>
<dbReference type="InterPro" id="IPR005180">
    <property type="entry name" value="DUF302"/>
</dbReference>
<dbReference type="Pfam" id="PF03625">
    <property type="entry name" value="DUF302"/>
    <property type="match status" value="1"/>
</dbReference>
<dbReference type="AlphaFoldDB" id="A0A498Q286"/>
<evidence type="ECO:0000313" key="2">
    <source>
        <dbReference type="EMBL" id="VBA39024.1"/>
    </source>
</evidence>
<dbReference type="OrthoDB" id="9791067at2"/>
<feature type="domain" description="DUF302" evidence="1">
    <location>
        <begin position="35"/>
        <end position="100"/>
    </location>
</feature>
<dbReference type="PANTHER" id="PTHR38342:SF1">
    <property type="entry name" value="SLR5037 PROTEIN"/>
    <property type="match status" value="1"/>
</dbReference>
<accession>A0A498Q286</accession>
<dbReference type="RefSeq" id="WP_122442861.1">
    <property type="nucleotide sequence ID" value="NZ_UPHP01000065.1"/>
</dbReference>
<dbReference type="PIRSF" id="PIRSF021774">
    <property type="entry name" value="UCP021774"/>
    <property type="match status" value="1"/>
</dbReference>
<dbReference type="SUPFAM" id="SSF103247">
    <property type="entry name" value="TT1751-like"/>
    <property type="match status" value="1"/>
</dbReference>
<evidence type="ECO:0000259" key="1">
    <source>
        <dbReference type="Pfam" id="PF03625"/>
    </source>
</evidence>
<dbReference type="InterPro" id="IPR035923">
    <property type="entry name" value="TT1751-like_sf"/>
</dbReference>
<organism evidence="2 3">
    <name type="scientific">Mycobacterium attenuatum</name>
    <dbReference type="NCBI Taxonomy" id="2341086"/>
    <lineage>
        <taxon>Bacteria</taxon>
        <taxon>Bacillati</taxon>
        <taxon>Actinomycetota</taxon>
        <taxon>Actinomycetes</taxon>
        <taxon>Mycobacteriales</taxon>
        <taxon>Mycobacteriaceae</taxon>
        <taxon>Mycobacterium</taxon>
    </lineage>
</organism>
<keyword evidence="3" id="KW-1185">Reference proteome</keyword>
<sequence>MDIALTTTLHTGFDEAVTRTREALAQQGFGVLTEIDVKATLKAKLGEDMENYLILGACNPQLAHRAIGATRQIGTLLPCNVVVRSHPEQAGTIVIEAMNPRLMADVTGEPKLVPIAEEVTGRIQAVIDELERSEAAAERSQA</sequence>
<dbReference type="EMBL" id="UPHP01000065">
    <property type="protein sequence ID" value="VBA39024.1"/>
    <property type="molecule type" value="Genomic_DNA"/>
</dbReference>
<protein>
    <recommendedName>
        <fullName evidence="1">DUF302 domain-containing protein</fullName>
    </recommendedName>
</protein>
<dbReference type="Gene3D" id="3.30.310.70">
    <property type="entry name" value="TT1751-like domain"/>
    <property type="match status" value="1"/>
</dbReference>
<dbReference type="CDD" id="cd14797">
    <property type="entry name" value="DUF302"/>
    <property type="match status" value="1"/>
</dbReference>
<name>A0A498Q286_9MYCO</name>
<dbReference type="PANTHER" id="PTHR38342">
    <property type="entry name" value="SLR5037 PROTEIN"/>
    <property type="match status" value="1"/>
</dbReference>
<proteinExistence type="predicted"/>
<reference evidence="2 3" key="1">
    <citation type="submission" date="2018-09" db="EMBL/GenBank/DDBJ databases">
        <authorList>
            <person name="Tagini F."/>
        </authorList>
    </citation>
    <scope>NUCLEOTIDE SEQUENCE [LARGE SCALE GENOMIC DNA]</scope>
    <source>
        <strain evidence="2 3">MK136</strain>
    </source>
</reference>
<dbReference type="InterPro" id="IPR016796">
    <property type="entry name" value="UCP021774"/>
</dbReference>